<protein>
    <submittedName>
        <fullName evidence="3">Uncharacterized protein</fullName>
    </submittedName>
</protein>
<feature type="region of interest" description="Disordered" evidence="1">
    <location>
        <begin position="50"/>
        <end position="93"/>
    </location>
</feature>
<evidence type="ECO:0000313" key="4">
    <source>
        <dbReference type="Proteomes" id="UP001189429"/>
    </source>
</evidence>
<accession>A0ABN9RTM5</accession>
<keyword evidence="4" id="KW-1185">Reference proteome</keyword>
<feature type="transmembrane region" description="Helical" evidence="2">
    <location>
        <begin position="12"/>
        <end position="31"/>
    </location>
</feature>
<keyword evidence="2" id="KW-1133">Transmembrane helix</keyword>
<evidence type="ECO:0000313" key="3">
    <source>
        <dbReference type="EMBL" id="CAK0822655.1"/>
    </source>
</evidence>
<sequence length="191" mass="19763">MDGVPVSEPRRCHMAGLYTCLWMACLCLGLLSTGALKCPFVVAGVREPARAGPGAPAGGPEADGSAGTARASQAGVAAEPGDARARGRVTPAPKEVPFPSVGVPLVHFHIPKTGGSTLDYHLRHTAQVLNLSLVGESGKALRTDWATGASYNHLPSQSSFDRAVVCRGADGSKTAEVQEFRARLACACIMV</sequence>
<evidence type="ECO:0000256" key="2">
    <source>
        <dbReference type="SAM" id="Phobius"/>
    </source>
</evidence>
<comment type="caution">
    <text evidence="3">The sequence shown here is derived from an EMBL/GenBank/DDBJ whole genome shotgun (WGS) entry which is preliminary data.</text>
</comment>
<proteinExistence type="predicted"/>
<keyword evidence="2" id="KW-0812">Transmembrane</keyword>
<feature type="compositionally biased region" description="Low complexity" evidence="1">
    <location>
        <begin position="50"/>
        <end position="67"/>
    </location>
</feature>
<gene>
    <name evidence="3" type="ORF">PCOR1329_LOCUS23617</name>
</gene>
<evidence type="ECO:0000256" key="1">
    <source>
        <dbReference type="SAM" id="MobiDB-lite"/>
    </source>
</evidence>
<organism evidence="3 4">
    <name type="scientific">Prorocentrum cordatum</name>
    <dbReference type="NCBI Taxonomy" id="2364126"/>
    <lineage>
        <taxon>Eukaryota</taxon>
        <taxon>Sar</taxon>
        <taxon>Alveolata</taxon>
        <taxon>Dinophyceae</taxon>
        <taxon>Prorocentrales</taxon>
        <taxon>Prorocentraceae</taxon>
        <taxon>Prorocentrum</taxon>
    </lineage>
</organism>
<name>A0ABN9RTM5_9DINO</name>
<dbReference type="EMBL" id="CAUYUJ010008025">
    <property type="protein sequence ID" value="CAK0822655.1"/>
    <property type="molecule type" value="Genomic_DNA"/>
</dbReference>
<keyword evidence="2" id="KW-0472">Membrane</keyword>
<dbReference type="Proteomes" id="UP001189429">
    <property type="component" value="Unassembled WGS sequence"/>
</dbReference>
<reference evidence="3" key="1">
    <citation type="submission" date="2023-10" db="EMBL/GenBank/DDBJ databases">
        <authorList>
            <person name="Chen Y."/>
            <person name="Shah S."/>
            <person name="Dougan E. K."/>
            <person name="Thang M."/>
            <person name="Chan C."/>
        </authorList>
    </citation>
    <scope>NUCLEOTIDE SEQUENCE [LARGE SCALE GENOMIC DNA]</scope>
</reference>